<feature type="transmembrane region" description="Helical" evidence="7">
    <location>
        <begin position="36"/>
        <end position="57"/>
    </location>
</feature>
<dbReference type="PANTHER" id="PTHR23513">
    <property type="entry name" value="INTEGRAL MEMBRANE EFFLUX PROTEIN-RELATED"/>
    <property type="match status" value="1"/>
</dbReference>
<protein>
    <submittedName>
        <fullName evidence="8">MFS transporter</fullName>
    </submittedName>
</protein>
<dbReference type="Pfam" id="PF07690">
    <property type="entry name" value="MFS_1"/>
    <property type="match status" value="1"/>
</dbReference>
<feature type="transmembrane region" description="Helical" evidence="7">
    <location>
        <begin position="395"/>
        <end position="415"/>
    </location>
</feature>
<feature type="region of interest" description="Disordered" evidence="6">
    <location>
        <begin position="425"/>
        <end position="464"/>
    </location>
</feature>
<feature type="transmembrane region" description="Helical" evidence="7">
    <location>
        <begin position="168"/>
        <end position="190"/>
    </location>
</feature>
<evidence type="ECO:0000256" key="2">
    <source>
        <dbReference type="ARBA" id="ARBA00022475"/>
    </source>
</evidence>
<evidence type="ECO:0000313" key="8">
    <source>
        <dbReference type="EMBL" id="MBK0419182.1"/>
    </source>
</evidence>
<feature type="transmembrane region" description="Helical" evidence="7">
    <location>
        <begin position="69"/>
        <end position="91"/>
    </location>
</feature>
<feature type="transmembrane region" description="Helical" evidence="7">
    <location>
        <begin position="281"/>
        <end position="300"/>
    </location>
</feature>
<sequence>MRTFLHLLANTAIANLTTNFLWFALVFWVYLETRSILATGILGGAYMLIIALCSMYFGSLVDRFRKLSVMRLSAWISLIAFAIACAMYFLLTPDTLLQISGPWFWAFAVILLVGCVVELLRNLALSTTVTLLVEPERHANANGLVGTVQGLAFIATSVFSGLSVGQLGMGPTIVIATVCTALPLVHLHAIRVSEPEAVSDPERRAVDFRGGFLAVLAVPGLLALIVFTTFNNLTGGVFMALLDPYGLTLFPVEIWGIVFGVASTGFVIGGAVVAKWGLGRNPIRTMLFLVAATGVIGALFTVREWGWIFVVGIWLFMILMPAIEAAEQTVIQRVVPFEKQGRVFGFAMTFEAATAPITSFLIAPVAEFWVVPYMDSSAGEQRWGWLLGQGEARGIALIFLWAGVVSILLAVGASLTRSYRVMSRSYATSAPSRPARESEDGGAGEGGGGAAGSATPRSPGDRSP</sequence>
<feature type="transmembrane region" description="Helical" evidence="7">
    <location>
        <begin position="343"/>
        <end position="366"/>
    </location>
</feature>
<dbReference type="SUPFAM" id="SSF103473">
    <property type="entry name" value="MFS general substrate transporter"/>
    <property type="match status" value="1"/>
</dbReference>
<dbReference type="GO" id="GO:0022857">
    <property type="term" value="F:transmembrane transporter activity"/>
    <property type="evidence" value="ECO:0007669"/>
    <property type="project" value="InterPro"/>
</dbReference>
<feature type="transmembrane region" description="Helical" evidence="7">
    <location>
        <begin position="211"/>
        <end position="234"/>
    </location>
</feature>
<keyword evidence="5 7" id="KW-0472">Membrane</keyword>
<evidence type="ECO:0000256" key="3">
    <source>
        <dbReference type="ARBA" id="ARBA00022692"/>
    </source>
</evidence>
<feature type="compositionally biased region" description="Gly residues" evidence="6">
    <location>
        <begin position="441"/>
        <end position="451"/>
    </location>
</feature>
<dbReference type="AlphaFoldDB" id="A0A934Q9U1"/>
<feature type="transmembrane region" description="Helical" evidence="7">
    <location>
        <begin position="254"/>
        <end position="274"/>
    </location>
</feature>
<dbReference type="Gene3D" id="1.20.1250.20">
    <property type="entry name" value="MFS general substrate transporter like domains"/>
    <property type="match status" value="1"/>
</dbReference>
<feature type="transmembrane region" description="Helical" evidence="7">
    <location>
        <begin position="306"/>
        <end position="323"/>
    </location>
</feature>
<evidence type="ECO:0000256" key="1">
    <source>
        <dbReference type="ARBA" id="ARBA00004651"/>
    </source>
</evidence>
<evidence type="ECO:0000256" key="5">
    <source>
        <dbReference type="ARBA" id="ARBA00023136"/>
    </source>
</evidence>
<reference evidence="8" key="1">
    <citation type="submission" date="2020-12" db="EMBL/GenBank/DDBJ databases">
        <title>Leucobacter sp. CAS1, isolated from Chromium sludge.</title>
        <authorList>
            <person name="Xu Z."/>
        </authorList>
    </citation>
    <scope>NUCLEOTIDE SEQUENCE</scope>
    <source>
        <strain evidence="8">CSA1</strain>
    </source>
</reference>
<keyword evidence="2" id="KW-1003">Cell membrane</keyword>
<keyword evidence="3 7" id="KW-0812">Transmembrane</keyword>
<proteinExistence type="predicted"/>
<keyword evidence="4 7" id="KW-1133">Transmembrane helix</keyword>
<dbReference type="RefSeq" id="WP_200115317.1">
    <property type="nucleotide sequence ID" value="NZ_JAEHOH010000011.1"/>
</dbReference>
<keyword evidence="9" id="KW-1185">Reference proteome</keyword>
<dbReference type="PANTHER" id="PTHR23513:SF11">
    <property type="entry name" value="STAPHYLOFERRIN A TRANSPORTER"/>
    <property type="match status" value="1"/>
</dbReference>
<organism evidence="8 9">
    <name type="scientific">Leucobacter chromiisoli</name>
    <dbReference type="NCBI Taxonomy" id="2796471"/>
    <lineage>
        <taxon>Bacteria</taxon>
        <taxon>Bacillati</taxon>
        <taxon>Actinomycetota</taxon>
        <taxon>Actinomycetes</taxon>
        <taxon>Micrococcales</taxon>
        <taxon>Microbacteriaceae</taxon>
        <taxon>Leucobacter</taxon>
    </lineage>
</organism>
<dbReference type="EMBL" id="JAEHOH010000011">
    <property type="protein sequence ID" value="MBK0419182.1"/>
    <property type="molecule type" value="Genomic_DNA"/>
</dbReference>
<dbReference type="Proteomes" id="UP000608530">
    <property type="component" value="Unassembled WGS sequence"/>
</dbReference>
<name>A0A934Q9U1_9MICO</name>
<dbReference type="CDD" id="cd06173">
    <property type="entry name" value="MFS_MefA_like"/>
    <property type="match status" value="1"/>
</dbReference>
<evidence type="ECO:0000313" key="9">
    <source>
        <dbReference type="Proteomes" id="UP000608530"/>
    </source>
</evidence>
<evidence type="ECO:0000256" key="6">
    <source>
        <dbReference type="SAM" id="MobiDB-lite"/>
    </source>
</evidence>
<feature type="transmembrane region" description="Helical" evidence="7">
    <location>
        <begin position="141"/>
        <end position="162"/>
    </location>
</feature>
<comment type="caution">
    <text evidence="8">The sequence shown here is derived from an EMBL/GenBank/DDBJ whole genome shotgun (WGS) entry which is preliminary data.</text>
</comment>
<comment type="subcellular location">
    <subcellularLocation>
        <location evidence="1">Cell membrane</location>
        <topology evidence="1">Multi-pass membrane protein</topology>
    </subcellularLocation>
</comment>
<dbReference type="InterPro" id="IPR011701">
    <property type="entry name" value="MFS"/>
</dbReference>
<dbReference type="InterPro" id="IPR036259">
    <property type="entry name" value="MFS_trans_sf"/>
</dbReference>
<evidence type="ECO:0000256" key="7">
    <source>
        <dbReference type="SAM" id="Phobius"/>
    </source>
</evidence>
<feature type="transmembrane region" description="Helical" evidence="7">
    <location>
        <begin position="7"/>
        <end position="30"/>
    </location>
</feature>
<gene>
    <name evidence="8" type="ORF">JD276_09065</name>
</gene>
<feature type="transmembrane region" description="Helical" evidence="7">
    <location>
        <begin position="103"/>
        <end position="120"/>
    </location>
</feature>
<accession>A0A934Q9U1</accession>
<evidence type="ECO:0000256" key="4">
    <source>
        <dbReference type="ARBA" id="ARBA00022989"/>
    </source>
</evidence>
<dbReference type="GO" id="GO:0005886">
    <property type="term" value="C:plasma membrane"/>
    <property type="evidence" value="ECO:0007669"/>
    <property type="project" value="UniProtKB-SubCell"/>
</dbReference>